<dbReference type="SUPFAM" id="SSF82714">
    <property type="entry name" value="Multidrug efflux transporter AcrB TolC docking domain, DN and DC subdomains"/>
    <property type="match status" value="2"/>
</dbReference>
<dbReference type="Gene3D" id="3.30.2090.10">
    <property type="entry name" value="Multidrug efflux transporter AcrB TolC docking domain, DN and DC subdomains"/>
    <property type="match status" value="2"/>
</dbReference>
<dbReference type="Gene3D" id="3.30.70.1440">
    <property type="entry name" value="Multidrug efflux transporter AcrB pore domain"/>
    <property type="match status" value="1"/>
</dbReference>
<name>A0ABS7EHB6_9GAMM</name>
<dbReference type="InterPro" id="IPR001036">
    <property type="entry name" value="Acrflvin-R"/>
</dbReference>
<dbReference type="SUPFAM" id="SSF82693">
    <property type="entry name" value="Multidrug efflux transporter AcrB pore domain, PN1, PN2, PC1 and PC2 subdomains"/>
    <property type="match status" value="3"/>
</dbReference>
<dbReference type="EMBL" id="JAHZSS010000014">
    <property type="protein sequence ID" value="MBW8191736.1"/>
    <property type="molecule type" value="Genomic_DNA"/>
</dbReference>
<feature type="transmembrane region" description="Helical" evidence="1">
    <location>
        <begin position="389"/>
        <end position="412"/>
    </location>
</feature>
<dbReference type="PANTHER" id="PTHR32063">
    <property type="match status" value="1"/>
</dbReference>
<comment type="caution">
    <text evidence="2">The sequence shown here is derived from an EMBL/GenBank/DDBJ whole genome shotgun (WGS) entry which is preliminary data.</text>
</comment>
<dbReference type="Gene3D" id="3.30.70.1320">
    <property type="entry name" value="Multidrug efflux transporter AcrB pore domain like"/>
    <property type="match status" value="1"/>
</dbReference>
<feature type="transmembrane region" description="Helical" evidence="1">
    <location>
        <begin position="859"/>
        <end position="880"/>
    </location>
</feature>
<feature type="transmembrane region" description="Helical" evidence="1">
    <location>
        <begin position="336"/>
        <end position="354"/>
    </location>
</feature>
<evidence type="ECO:0000313" key="3">
    <source>
        <dbReference type="Proteomes" id="UP001166251"/>
    </source>
</evidence>
<keyword evidence="1" id="KW-1133">Transmembrane helix</keyword>
<accession>A0ABS7EHB6</accession>
<feature type="transmembrane region" description="Helical" evidence="1">
    <location>
        <begin position="913"/>
        <end position="934"/>
    </location>
</feature>
<keyword evidence="1" id="KW-0472">Membrane</keyword>
<keyword evidence="3" id="KW-1185">Reference proteome</keyword>
<dbReference type="RefSeq" id="WP_220104413.1">
    <property type="nucleotide sequence ID" value="NZ_JAHZSS010000014.1"/>
</dbReference>
<feature type="transmembrane region" description="Helical" evidence="1">
    <location>
        <begin position="989"/>
        <end position="1011"/>
    </location>
</feature>
<keyword evidence="1" id="KW-0812">Transmembrane</keyword>
<evidence type="ECO:0000256" key="1">
    <source>
        <dbReference type="SAM" id="Phobius"/>
    </source>
</evidence>
<dbReference type="SUPFAM" id="SSF82866">
    <property type="entry name" value="Multidrug efflux transporter AcrB transmembrane domain"/>
    <property type="match status" value="2"/>
</dbReference>
<reference evidence="2" key="1">
    <citation type="submission" date="2021-07" db="EMBL/GenBank/DDBJ databases">
        <title>Neiella marina sp. nov., isolated from the intestinal content of sea cucumber Apostichopus japonicus.</title>
        <authorList>
            <person name="Bai X."/>
        </authorList>
    </citation>
    <scope>NUCLEOTIDE SEQUENCE</scope>
    <source>
        <strain evidence="2">126</strain>
    </source>
</reference>
<feature type="transmembrane region" description="Helical" evidence="1">
    <location>
        <begin position="433"/>
        <end position="452"/>
    </location>
</feature>
<feature type="transmembrane region" description="Helical" evidence="1">
    <location>
        <begin position="464"/>
        <end position="487"/>
    </location>
</feature>
<gene>
    <name evidence="2" type="ORF">K0504_11885</name>
</gene>
<proteinExistence type="predicted"/>
<dbReference type="Gene3D" id="1.20.1640.10">
    <property type="entry name" value="Multidrug efflux transporter AcrB transmembrane domain"/>
    <property type="match status" value="2"/>
</dbReference>
<evidence type="ECO:0000313" key="2">
    <source>
        <dbReference type="EMBL" id="MBW8191736.1"/>
    </source>
</evidence>
<feature type="transmembrane region" description="Helical" evidence="1">
    <location>
        <begin position="887"/>
        <end position="907"/>
    </location>
</feature>
<protein>
    <submittedName>
        <fullName evidence="2">Efflux RND transporter permease subunit</fullName>
    </submittedName>
</protein>
<dbReference type="PRINTS" id="PR00702">
    <property type="entry name" value="ACRIFLAVINRP"/>
</dbReference>
<dbReference type="Pfam" id="PF00873">
    <property type="entry name" value="ACR_tran"/>
    <property type="match status" value="1"/>
</dbReference>
<dbReference type="InterPro" id="IPR027463">
    <property type="entry name" value="AcrB_DN_DC_subdom"/>
</dbReference>
<feature type="transmembrane region" description="Helical" evidence="1">
    <location>
        <begin position="524"/>
        <end position="543"/>
    </location>
</feature>
<sequence>MSIAEYFVKNRIISWLVTLILGLGGAAAFTGLGQLEDPEYTIKDAVVVTSYPGASPQQVEEEVTYKLELAITQLSYIDEITSISTAGLSQITVTMQNRYDKHDLPQIWDELRRKVGDVAAQLPPGASTPLVNDDFGDVFGMLLAFTGKGYSYKELNDYVDFVKRELEVIPGVGKINLAGVLSEQVFIEISYKKLSALGISPDTIYALLNQQNAVAPAGAFRHGDEYVRIYSTGEFMDVAELENLIIAGAGSDKLVYLRDVADVYRGYEEVPSNLYNFNNQQAITMGISFASGVNVVDVGKVVRDRMAELEYTKPLGMEIVPIYDQPGSVEVSVQGFILNLVAAVVIVVVVLLFFMGVKSGLLIGLILALTCIGSFIFMAQMAIDLQRISLGALIIALGMLVDNAIVVVEGILIGMQRGMSKVKAAAAIVKQTMWPLLGATVIAIVAFAPIGLSQDSTGEFAGSLFWVLLISLMMSWFTAISITPFFADLFFKEEKHDPDAELEDPYKGIVFVMYKKLLDTAMRFKWATIGICIALLVTSLYGFTKVRQAFFPPATTPIFLADVWLPQGSDIRYTSEVVDEMEKWVLEQEEVKQVTTTIGAGAQRFMLTYEPEKTYPAYAQLLVNVNAPEQMHPMMKKLRDTFAEDFPQAQIKLRNLEIGPSPAGKIEARFTGPDPDVLRGLSEQAKQILRDDPVATNIRDDWRERSKLIRPVYDESLGRRAGVSRSDLDQTLEMSYSGATVGLYRDGTDLLPIVVRLPEDERADSASYDGLQVWSPVQSQYIPIQQIAPNYDLAWEDGVIQRIDRKRTLTVIADHDVLGIETAAQVFERVRPAIEAIPLPKGYSLEWGGEYEASNDASVAVFGSLPGGLLIMFLITIFLFNSVKQPLVIWCCVPMAVIGITFGLLLLDAAFGFMALLGALSLIGMLLKNGIVLLDQINLEIKEGKEPYQAVFDSGVSRVRPVSMAAITTVLGMIPLLGDAFFVDMAVTIMFGLGFATVLTLVVVPVLYVVFHGYKYRPLSSME</sequence>
<dbReference type="Proteomes" id="UP001166251">
    <property type="component" value="Unassembled WGS sequence"/>
</dbReference>
<feature type="transmembrane region" description="Helical" evidence="1">
    <location>
        <begin position="962"/>
        <end position="983"/>
    </location>
</feature>
<feature type="transmembrane region" description="Helical" evidence="1">
    <location>
        <begin position="361"/>
        <end position="383"/>
    </location>
</feature>
<dbReference type="Gene3D" id="3.30.70.1430">
    <property type="entry name" value="Multidrug efflux transporter AcrB pore domain"/>
    <property type="match status" value="2"/>
</dbReference>
<organism evidence="2 3">
    <name type="scientific">Neiella holothuriorum</name>
    <dbReference type="NCBI Taxonomy" id="2870530"/>
    <lineage>
        <taxon>Bacteria</taxon>
        <taxon>Pseudomonadati</taxon>
        <taxon>Pseudomonadota</taxon>
        <taxon>Gammaproteobacteria</taxon>
        <taxon>Alteromonadales</taxon>
        <taxon>Echinimonadaceae</taxon>
        <taxon>Neiella</taxon>
    </lineage>
</organism>
<dbReference type="PANTHER" id="PTHR32063:SF18">
    <property type="entry name" value="CATION EFFLUX SYSTEM PROTEIN"/>
    <property type="match status" value="1"/>
</dbReference>